<evidence type="ECO:0000256" key="1">
    <source>
        <dbReference type="ARBA" id="ARBA00004477"/>
    </source>
</evidence>
<evidence type="ECO:0000256" key="5">
    <source>
        <dbReference type="ARBA" id="ARBA00022703"/>
    </source>
</evidence>
<feature type="domain" description="BAP29/BAP31 transmembrane" evidence="14">
    <location>
        <begin position="11"/>
        <end position="141"/>
    </location>
</feature>
<proteinExistence type="inferred from homology"/>
<evidence type="ECO:0000256" key="13">
    <source>
        <dbReference type="SAM" id="Coils"/>
    </source>
</evidence>
<reference evidence="16" key="1">
    <citation type="submission" date="2020-10" db="EMBL/GenBank/DDBJ databases">
        <title>Chromosome-scale genome assembly of the Allis shad, Alosa alosa.</title>
        <authorList>
            <person name="Margot Z."/>
            <person name="Christophe K."/>
            <person name="Cabau C."/>
            <person name="Louis A."/>
            <person name="Berthelot C."/>
            <person name="Parey E."/>
            <person name="Roest Crollius H."/>
            <person name="Montfort J."/>
            <person name="Robinson-Rechavi M."/>
            <person name="Bucao C."/>
            <person name="Bouchez O."/>
            <person name="Gislard M."/>
            <person name="Lluch J."/>
            <person name="Milhes M."/>
            <person name="Lampietro C."/>
            <person name="Lopez Roques C."/>
            <person name="Donnadieu C."/>
            <person name="Braasch I."/>
            <person name="Desvignes T."/>
            <person name="Postlethwait J."/>
            <person name="Bobe J."/>
            <person name="Guiguen Y."/>
        </authorList>
    </citation>
    <scope>NUCLEOTIDE SEQUENCE</scope>
    <source>
        <strain evidence="16">M-15738</strain>
        <tissue evidence="16">Blood</tissue>
    </source>
</reference>
<dbReference type="GO" id="GO:0070973">
    <property type="term" value="P:protein localization to endoplasmic reticulum exit site"/>
    <property type="evidence" value="ECO:0007669"/>
    <property type="project" value="UniProtKB-UniRule"/>
</dbReference>
<keyword evidence="8 12" id="KW-0653">Protein transport</keyword>
<evidence type="ECO:0000313" key="17">
    <source>
        <dbReference type="Proteomes" id="UP000823561"/>
    </source>
</evidence>
<dbReference type="Gene3D" id="1.20.5.110">
    <property type="match status" value="1"/>
</dbReference>
<dbReference type="InterPro" id="IPR040463">
    <property type="entry name" value="BAP29/BAP31_N"/>
</dbReference>
<dbReference type="Pfam" id="PF18035">
    <property type="entry name" value="Bap31_Bap29_C"/>
    <property type="match status" value="1"/>
</dbReference>
<evidence type="ECO:0000256" key="8">
    <source>
        <dbReference type="ARBA" id="ARBA00022927"/>
    </source>
</evidence>
<evidence type="ECO:0000256" key="9">
    <source>
        <dbReference type="ARBA" id="ARBA00022989"/>
    </source>
</evidence>
<evidence type="ECO:0000259" key="14">
    <source>
        <dbReference type="Pfam" id="PF05529"/>
    </source>
</evidence>
<comment type="function">
    <text evidence="12">May play a role in anterograde transport of membrane proteins from the endoplasmic reticulum to the Golgi.</text>
</comment>
<dbReference type="FunFam" id="1.20.5.110:FF:000011">
    <property type="entry name" value="B-cell receptor-associated protein 29"/>
    <property type="match status" value="1"/>
</dbReference>
<dbReference type="EMBL" id="JADWDJ010000011">
    <property type="protein sequence ID" value="KAG5273794.1"/>
    <property type="molecule type" value="Genomic_DNA"/>
</dbReference>
<evidence type="ECO:0000313" key="16">
    <source>
        <dbReference type="EMBL" id="KAG5273794.1"/>
    </source>
</evidence>
<keyword evidence="5" id="KW-0053">Apoptosis</keyword>
<keyword evidence="9 12" id="KW-1133">Transmembrane helix</keyword>
<dbReference type="InterPro" id="IPR041672">
    <property type="entry name" value="Bap31/Bap29_C"/>
</dbReference>
<dbReference type="PANTHER" id="PTHR12701:SF5">
    <property type="entry name" value="B-CELL RECEPTOR-ASSOCIATED PROTEIN 29"/>
    <property type="match status" value="1"/>
</dbReference>
<evidence type="ECO:0000256" key="4">
    <source>
        <dbReference type="ARBA" id="ARBA00022692"/>
    </source>
</evidence>
<keyword evidence="7 12" id="KW-0931">ER-Golgi transport</keyword>
<keyword evidence="3 12" id="KW-0813">Transport</keyword>
<feature type="transmembrane region" description="Helical" evidence="12">
    <location>
        <begin position="12"/>
        <end position="37"/>
    </location>
</feature>
<keyword evidence="6 12" id="KW-0256">Endoplasmic reticulum</keyword>
<evidence type="ECO:0000256" key="7">
    <source>
        <dbReference type="ARBA" id="ARBA00022892"/>
    </source>
</evidence>
<dbReference type="GO" id="GO:0006886">
    <property type="term" value="P:intracellular protein transport"/>
    <property type="evidence" value="ECO:0007669"/>
    <property type="project" value="UniProtKB-UniRule"/>
</dbReference>
<feature type="transmembrane region" description="Helical" evidence="12">
    <location>
        <begin position="57"/>
        <end position="77"/>
    </location>
</feature>
<sequence length="248" mass="29048">MWFGLRVYKRMTLQWTAVALFLYAEIAFILILCLPLLSAQRWQKIFKWNIWSVMSPYWNRFFFAMILILIVLFLDALREVRKYSAEEASTDSQLHPNFSDHVHMMLFRAQRNLYISGFSLFHWLIMRRIITLIHQVALAEGTGAALQAQAEGANQAAKKYMEENQKLKDSLQEQESAKSVRAQLMRQEVESATKDLKAADDALRRSRTEVEAVKKQAQGLTREYDRLLKEHQILQQNLYNGSEDKKDQ</sequence>
<evidence type="ECO:0000259" key="15">
    <source>
        <dbReference type="Pfam" id="PF18035"/>
    </source>
</evidence>
<evidence type="ECO:0000256" key="11">
    <source>
        <dbReference type="ARBA" id="ARBA00023136"/>
    </source>
</evidence>
<dbReference type="Proteomes" id="UP000823561">
    <property type="component" value="Chromosome 11"/>
</dbReference>
<organism evidence="16 17">
    <name type="scientific">Alosa alosa</name>
    <name type="common">allis shad</name>
    <dbReference type="NCBI Taxonomy" id="278164"/>
    <lineage>
        <taxon>Eukaryota</taxon>
        <taxon>Metazoa</taxon>
        <taxon>Chordata</taxon>
        <taxon>Craniata</taxon>
        <taxon>Vertebrata</taxon>
        <taxon>Euteleostomi</taxon>
        <taxon>Actinopterygii</taxon>
        <taxon>Neopterygii</taxon>
        <taxon>Teleostei</taxon>
        <taxon>Clupei</taxon>
        <taxon>Clupeiformes</taxon>
        <taxon>Clupeoidei</taxon>
        <taxon>Clupeidae</taxon>
        <taxon>Alosa</taxon>
    </lineage>
</organism>
<comment type="subcellular location">
    <subcellularLocation>
        <location evidence="1 12">Endoplasmic reticulum membrane</location>
        <topology evidence="1 12">Multi-pass membrane protein</topology>
    </subcellularLocation>
</comment>
<evidence type="ECO:0000256" key="10">
    <source>
        <dbReference type="ARBA" id="ARBA00023054"/>
    </source>
</evidence>
<comment type="similarity">
    <text evidence="2 12">Belongs to the BCAP29/BCAP31 family.</text>
</comment>
<dbReference type="Pfam" id="PF05529">
    <property type="entry name" value="Bap31"/>
    <property type="match status" value="1"/>
</dbReference>
<keyword evidence="4 12" id="KW-0812">Transmembrane</keyword>
<dbReference type="InterPro" id="IPR008417">
    <property type="entry name" value="BAP29/BAP31"/>
</dbReference>
<dbReference type="GO" id="GO:0005789">
    <property type="term" value="C:endoplasmic reticulum membrane"/>
    <property type="evidence" value="ECO:0007669"/>
    <property type="project" value="UniProtKB-SubCell"/>
</dbReference>
<accession>A0AAV6GG18</accession>
<name>A0AAV6GG18_9TELE</name>
<comment type="caution">
    <text evidence="16">The sequence shown here is derived from an EMBL/GenBank/DDBJ whole genome shotgun (WGS) entry which is preliminary data.</text>
</comment>
<evidence type="ECO:0000256" key="6">
    <source>
        <dbReference type="ARBA" id="ARBA00022824"/>
    </source>
</evidence>
<feature type="domain" description="Bap31/Bap29 cytoplasmic coiled-coil" evidence="15">
    <location>
        <begin position="188"/>
        <end position="248"/>
    </location>
</feature>
<keyword evidence="17" id="KW-1185">Reference proteome</keyword>
<gene>
    <name evidence="16" type="ORF">AALO_G00155610</name>
</gene>
<dbReference type="AlphaFoldDB" id="A0AAV6GG18"/>
<keyword evidence="10 13" id="KW-0175">Coiled coil</keyword>
<evidence type="ECO:0000256" key="2">
    <source>
        <dbReference type="ARBA" id="ARBA00007956"/>
    </source>
</evidence>
<dbReference type="GO" id="GO:0006915">
    <property type="term" value="P:apoptotic process"/>
    <property type="evidence" value="ECO:0007669"/>
    <property type="project" value="UniProtKB-KW"/>
</dbReference>
<evidence type="ECO:0000256" key="12">
    <source>
        <dbReference type="RuleBase" id="RU367026"/>
    </source>
</evidence>
<dbReference type="GO" id="GO:0006888">
    <property type="term" value="P:endoplasmic reticulum to Golgi vesicle-mediated transport"/>
    <property type="evidence" value="ECO:0007669"/>
    <property type="project" value="UniProtKB-UniRule"/>
</dbReference>
<dbReference type="PANTHER" id="PTHR12701">
    <property type="entry name" value="BCR-ASSOCIATED PROTEIN, BAP"/>
    <property type="match status" value="1"/>
</dbReference>
<protein>
    <recommendedName>
        <fullName evidence="12">Endoplasmic reticulum transmembrane protein</fullName>
    </recommendedName>
</protein>
<evidence type="ECO:0000256" key="3">
    <source>
        <dbReference type="ARBA" id="ARBA00022448"/>
    </source>
</evidence>
<comment type="caution">
    <text evidence="12">Lacks conserved residue(s) required for the propagation of feature annotation.</text>
</comment>
<keyword evidence="11 12" id="KW-0472">Membrane</keyword>
<feature type="coiled-coil region" evidence="13">
    <location>
        <begin position="150"/>
        <end position="237"/>
    </location>
</feature>